<evidence type="ECO:0000256" key="1">
    <source>
        <dbReference type="SAM" id="Phobius"/>
    </source>
</evidence>
<dbReference type="OrthoDB" id="5843172at2759"/>
<dbReference type="Gene3D" id="2.60.40.10">
    <property type="entry name" value="Immunoglobulins"/>
    <property type="match status" value="1"/>
</dbReference>
<keyword evidence="1" id="KW-0472">Membrane</keyword>
<feature type="domain" description="Fibronectin type-III" evidence="2">
    <location>
        <begin position="1"/>
        <end position="74"/>
    </location>
</feature>
<dbReference type="EMBL" id="UYRT01105007">
    <property type="protein sequence ID" value="VDN44154.1"/>
    <property type="molecule type" value="Genomic_DNA"/>
</dbReference>
<dbReference type="CDD" id="cd00063">
    <property type="entry name" value="FN3"/>
    <property type="match status" value="1"/>
</dbReference>
<reference evidence="3 4" key="2">
    <citation type="submission" date="2018-11" db="EMBL/GenBank/DDBJ databases">
        <authorList>
            <consortium name="Pathogen Informatics"/>
        </authorList>
    </citation>
    <scope>NUCLEOTIDE SEQUENCE [LARGE SCALE GENOMIC DNA]</scope>
</reference>
<keyword evidence="1" id="KW-1133">Transmembrane helix</keyword>
<gene>
    <name evidence="3" type="ORF">GPUH_LOCUS25399</name>
</gene>
<accession>A0A183EWQ8</accession>
<evidence type="ECO:0000313" key="3">
    <source>
        <dbReference type="EMBL" id="VDN44154.1"/>
    </source>
</evidence>
<name>A0A183EWQ8_9BILA</name>
<sequence>VQWSETEADPYKVYAVYYRQENSDADFTVVKTSSTEVVLDNLDPNTNYDLALVSANALGHSPFLEMKIVGTSGNVFSKTLAIFKNFLKFGSEAQEYESVRTDAYESTVQCYAGSTGHTVTTLFFFLFLIAAAAACTLYTVRTNAWPKILQKLNRNHPLSDRDPTVAFENPGYGTEVQIRGLAGHSDPVSATEWQNADLEVADNMATEANNGMRYAKLNSS</sequence>
<keyword evidence="1" id="KW-0812">Transmembrane</keyword>
<dbReference type="InterPro" id="IPR013783">
    <property type="entry name" value="Ig-like_fold"/>
</dbReference>
<evidence type="ECO:0000313" key="5">
    <source>
        <dbReference type="WBParaSite" id="GPUH_0002542901-mRNA-1"/>
    </source>
</evidence>
<organism evidence="5">
    <name type="scientific">Gongylonema pulchrum</name>
    <dbReference type="NCBI Taxonomy" id="637853"/>
    <lineage>
        <taxon>Eukaryota</taxon>
        <taxon>Metazoa</taxon>
        <taxon>Ecdysozoa</taxon>
        <taxon>Nematoda</taxon>
        <taxon>Chromadorea</taxon>
        <taxon>Rhabditida</taxon>
        <taxon>Spirurina</taxon>
        <taxon>Spiruromorpha</taxon>
        <taxon>Spiruroidea</taxon>
        <taxon>Gongylonematidae</taxon>
        <taxon>Gongylonema</taxon>
    </lineage>
</organism>
<dbReference type="AlphaFoldDB" id="A0A183EWQ8"/>
<evidence type="ECO:0000259" key="2">
    <source>
        <dbReference type="PROSITE" id="PS50853"/>
    </source>
</evidence>
<dbReference type="Pfam" id="PF00041">
    <property type="entry name" value="fn3"/>
    <property type="match status" value="1"/>
</dbReference>
<feature type="transmembrane region" description="Helical" evidence="1">
    <location>
        <begin position="122"/>
        <end position="140"/>
    </location>
</feature>
<reference evidence="5" key="1">
    <citation type="submission" date="2016-06" db="UniProtKB">
        <authorList>
            <consortium name="WormBaseParasite"/>
        </authorList>
    </citation>
    <scope>IDENTIFICATION</scope>
</reference>
<proteinExistence type="predicted"/>
<keyword evidence="4" id="KW-1185">Reference proteome</keyword>
<evidence type="ECO:0000313" key="4">
    <source>
        <dbReference type="Proteomes" id="UP000271098"/>
    </source>
</evidence>
<dbReference type="SUPFAM" id="SSF49265">
    <property type="entry name" value="Fibronectin type III"/>
    <property type="match status" value="1"/>
</dbReference>
<protein>
    <submittedName>
        <fullName evidence="5">Fibronectin type-III domain-containing protein</fullName>
    </submittedName>
</protein>
<dbReference type="InterPro" id="IPR003961">
    <property type="entry name" value="FN3_dom"/>
</dbReference>
<dbReference type="InterPro" id="IPR036116">
    <property type="entry name" value="FN3_sf"/>
</dbReference>
<dbReference type="WBParaSite" id="GPUH_0002542901-mRNA-1">
    <property type="protein sequence ID" value="GPUH_0002542901-mRNA-1"/>
    <property type="gene ID" value="GPUH_0002542901"/>
</dbReference>
<dbReference type="Proteomes" id="UP000271098">
    <property type="component" value="Unassembled WGS sequence"/>
</dbReference>
<dbReference type="PROSITE" id="PS50853">
    <property type="entry name" value="FN3"/>
    <property type="match status" value="1"/>
</dbReference>